<dbReference type="RefSeq" id="WP_145348002.1">
    <property type="nucleotide sequence ID" value="NZ_CP036261.1"/>
</dbReference>
<protein>
    <submittedName>
        <fullName evidence="1">Uncharacterized protein</fullName>
    </submittedName>
</protein>
<proteinExistence type="predicted"/>
<accession>A0A517M5H4</accession>
<dbReference type="Proteomes" id="UP000319557">
    <property type="component" value="Chromosome"/>
</dbReference>
<name>A0A517M5H4_9BACT</name>
<dbReference type="KEGG" id="ruv:EC9_43240"/>
<organism evidence="1 2">
    <name type="scientific">Rosistilla ulvae</name>
    <dbReference type="NCBI Taxonomy" id="1930277"/>
    <lineage>
        <taxon>Bacteria</taxon>
        <taxon>Pseudomonadati</taxon>
        <taxon>Planctomycetota</taxon>
        <taxon>Planctomycetia</taxon>
        <taxon>Pirellulales</taxon>
        <taxon>Pirellulaceae</taxon>
        <taxon>Rosistilla</taxon>
    </lineage>
</organism>
<dbReference type="OrthoDB" id="5422561at2"/>
<gene>
    <name evidence="1" type="ORF">EC9_43240</name>
</gene>
<reference evidence="1 2" key="1">
    <citation type="submission" date="2019-02" db="EMBL/GenBank/DDBJ databases">
        <title>Deep-cultivation of Planctomycetes and their phenomic and genomic characterization uncovers novel biology.</title>
        <authorList>
            <person name="Wiegand S."/>
            <person name="Jogler M."/>
            <person name="Boedeker C."/>
            <person name="Pinto D."/>
            <person name="Vollmers J."/>
            <person name="Rivas-Marin E."/>
            <person name="Kohn T."/>
            <person name="Peeters S.H."/>
            <person name="Heuer A."/>
            <person name="Rast P."/>
            <person name="Oberbeckmann S."/>
            <person name="Bunk B."/>
            <person name="Jeske O."/>
            <person name="Meyerdierks A."/>
            <person name="Storesund J.E."/>
            <person name="Kallscheuer N."/>
            <person name="Luecker S."/>
            <person name="Lage O.M."/>
            <person name="Pohl T."/>
            <person name="Merkel B.J."/>
            <person name="Hornburger P."/>
            <person name="Mueller R.-W."/>
            <person name="Bruemmer F."/>
            <person name="Labrenz M."/>
            <person name="Spormann A.M."/>
            <person name="Op den Camp H."/>
            <person name="Overmann J."/>
            <person name="Amann R."/>
            <person name="Jetten M.S.M."/>
            <person name="Mascher T."/>
            <person name="Medema M.H."/>
            <person name="Devos D.P."/>
            <person name="Kaster A.-K."/>
            <person name="Ovreas L."/>
            <person name="Rohde M."/>
            <person name="Galperin M.Y."/>
            <person name="Jogler C."/>
        </authorList>
    </citation>
    <scope>NUCLEOTIDE SEQUENCE [LARGE SCALE GENOMIC DNA]</scope>
    <source>
        <strain evidence="1 2">EC9</strain>
    </source>
</reference>
<keyword evidence="2" id="KW-1185">Reference proteome</keyword>
<evidence type="ECO:0000313" key="2">
    <source>
        <dbReference type="Proteomes" id="UP000319557"/>
    </source>
</evidence>
<evidence type="ECO:0000313" key="1">
    <source>
        <dbReference type="EMBL" id="QDS90120.1"/>
    </source>
</evidence>
<sequence length="152" mass="17188">MTPSDEQPDRSVNDSELSFSALEERDTLVQAFRDFVDAELAKPGLNNISEVVAEFSRRVTFLTKHFDVDHLTDDLAAQLLALSDAKMAELALDAVDSEAGRDRLARYLNSQPYPHYETDPNNRDLVIRIEENGSRVLGHFVNEHFVAVNNER</sequence>
<dbReference type="EMBL" id="CP036261">
    <property type="protein sequence ID" value="QDS90120.1"/>
    <property type="molecule type" value="Genomic_DNA"/>
</dbReference>
<dbReference type="AlphaFoldDB" id="A0A517M5H4"/>